<dbReference type="InterPro" id="IPR024185">
    <property type="entry name" value="FTHF_cligase-like_sf"/>
</dbReference>
<dbReference type="GO" id="GO:0030272">
    <property type="term" value="F:5-formyltetrahydrofolate cyclo-ligase activity"/>
    <property type="evidence" value="ECO:0007669"/>
    <property type="project" value="UniProtKB-EC"/>
</dbReference>
<accession>A0A0D6JA53</accession>
<evidence type="ECO:0000313" key="6">
    <source>
        <dbReference type="EMBL" id="CPR15135.1"/>
    </source>
</evidence>
<dbReference type="Proteomes" id="UP000033187">
    <property type="component" value="Chromosome 1"/>
</dbReference>
<dbReference type="KEGG" id="fil:BN1229_v1_0221"/>
<evidence type="ECO:0000256" key="3">
    <source>
        <dbReference type="ARBA" id="ARBA00022840"/>
    </source>
</evidence>
<proteinExistence type="inferred from homology"/>
<keyword evidence="2 4" id="KW-0547">Nucleotide-binding</keyword>
<evidence type="ECO:0000256" key="5">
    <source>
        <dbReference type="RuleBase" id="RU361279"/>
    </source>
</evidence>
<dbReference type="GO" id="GO:0009396">
    <property type="term" value="P:folic acid-containing compound biosynthetic process"/>
    <property type="evidence" value="ECO:0007669"/>
    <property type="project" value="TreeGrafter"/>
</dbReference>
<organism evidence="6 7">
    <name type="scientific">Candidatus Filomicrobium marinum</name>
    <dbReference type="NCBI Taxonomy" id="1608628"/>
    <lineage>
        <taxon>Bacteria</taxon>
        <taxon>Pseudomonadati</taxon>
        <taxon>Pseudomonadota</taxon>
        <taxon>Alphaproteobacteria</taxon>
        <taxon>Hyphomicrobiales</taxon>
        <taxon>Hyphomicrobiaceae</taxon>
        <taxon>Filomicrobium</taxon>
    </lineage>
</organism>
<dbReference type="PANTHER" id="PTHR23407:SF1">
    <property type="entry name" value="5-FORMYLTETRAHYDROFOLATE CYCLO-LIGASE"/>
    <property type="match status" value="1"/>
</dbReference>
<gene>
    <name evidence="6" type="ORF">YBN1229_v1_0225</name>
</gene>
<evidence type="ECO:0000256" key="4">
    <source>
        <dbReference type="PIRSR" id="PIRSR006806-1"/>
    </source>
</evidence>
<dbReference type="EC" id="6.3.3.2" evidence="5"/>
<dbReference type="NCBIfam" id="TIGR02727">
    <property type="entry name" value="MTHFS_bact"/>
    <property type="match status" value="1"/>
</dbReference>
<feature type="binding site" evidence="4">
    <location>
        <begin position="143"/>
        <end position="151"/>
    </location>
    <ligand>
        <name>ATP</name>
        <dbReference type="ChEBI" id="CHEBI:30616"/>
    </ligand>
</feature>
<reference evidence="7" key="1">
    <citation type="submission" date="2015-02" db="EMBL/GenBank/DDBJ databases">
        <authorList>
            <person name="Chooi Y.-H."/>
        </authorList>
    </citation>
    <scope>NUCLEOTIDE SEQUENCE [LARGE SCALE GENOMIC DNA]</scope>
    <source>
        <strain evidence="7">strain Y</strain>
    </source>
</reference>
<dbReference type="AlphaFoldDB" id="A0A0D6JA53"/>
<evidence type="ECO:0000256" key="1">
    <source>
        <dbReference type="ARBA" id="ARBA00010638"/>
    </source>
</evidence>
<keyword evidence="5" id="KW-0460">Magnesium</keyword>
<comment type="cofactor">
    <cofactor evidence="5">
        <name>Mg(2+)</name>
        <dbReference type="ChEBI" id="CHEBI:18420"/>
    </cofactor>
</comment>
<dbReference type="SUPFAM" id="SSF100950">
    <property type="entry name" value="NagB/RpiA/CoA transferase-like"/>
    <property type="match status" value="1"/>
</dbReference>
<dbReference type="InterPro" id="IPR037171">
    <property type="entry name" value="NagB/RpiA_transferase-like"/>
</dbReference>
<name>A0A0D6JA53_9HYPH</name>
<comment type="catalytic activity">
    <reaction evidence="5">
        <text>(6S)-5-formyl-5,6,7,8-tetrahydrofolate + ATP = (6R)-5,10-methenyltetrahydrofolate + ADP + phosphate</text>
        <dbReference type="Rhea" id="RHEA:10488"/>
        <dbReference type="ChEBI" id="CHEBI:30616"/>
        <dbReference type="ChEBI" id="CHEBI:43474"/>
        <dbReference type="ChEBI" id="CHEBI:57455"/>
        <dbReference type="ChEBI" id="CHEBI:57457"/>
        <dbReference type="ChEBI" id="CHEBI:456216"/>
        <dbReference type="EC" id="6.3.3.2"/>
    </reaction>
</comment>
<comment type="similarity">
    <text evidence="1 5">Belongs to the 5-formyltetrahydrofolate cyclo-ligase family.</text>
</comment>
<sequence>MTFTDVNLDDQELREAKKQLRLAGKKTRARVVLESGAEVAQRLAEHGLSFCQPAPGSVVSGFAPFGEELDATPLMLRLMDEGCTLALPVMVGKAKPLIFRAWKPGDDMKEAMWGIMEPRDDAPVAIPDVVLVPLLAFDTRGYRVGYGGGFYDRTLAELKAKKSVVTVGLALDEMKVDAVPHDNYDQRVDWVLTPSGPIRCGD</sequence>
<dbReference type="GO" id="GO:0005524">
    <property type="term" value="F:ATP binding"/>
    <property type="evidence" value="ECO:0007669"/>
    <property type="project" value="UniProtKB-KW"/>
</dbReference>
<feature type="binding site" evidence="4">
    <location>
        <position position="68"/>
    </location>
    <ligand>
        <name>substrate</name>
    </ligand>
</feature>
<dbReference type="PIRSF" id="PIRSF006806">
    <property type="entry name" value="FTHF_cligase"/>
    <property type="match status" value="1"/>
</dbReference>
<evidence type="ECO:0000256" key="2">
    <source>
        <dbReference type="ARBA" id="ARBA00022741"/>
    </source>
</evidence>
<dbReference type="GO" id="GO:0046872">
    <property type="term" value="F:metal ion binding"/>
    <property type="evidence" value="ECO:0007669"/>
    <property type="project" value="UniProtKB-KW"/>
</dbReference>
<protein>
    <recommendedName>
        <fullName evidence="5">5-formyltetrahydrofolate cyclo-ligase</fullName>
        <ecNumber evidence="5">6.3.3.2</ecNumber>
    </recommendedName>
</protein>
<dbReference type="Pfam" id="PF01812">
    <property type="entry name" value="5-FTHF_cyc-lig"/>
    <property type="match status" value="1"/>
</dbReference>
<feature type="binding site" evidence="4">
    <location>
        <begin position="17"/>
        <end position="21"/>
    </location>
    <ligand>
        <name>ATP</name>
        <dbReference type="ChEBI" id="CHEBI:30616"/>
    </ligand>
</feature>
<dbReference type="InterPro" id="IPR002698">
    <property type="entry name" value="FTHF_cligase"/>
</dbReference>
<evidence type="ECO:0000313" key="7">
    <source>
        <dbReference type="Proteomes" id="UP000033187"/>
    </source>
</evidence>
<dbReference type="Gene3D" id="3.40.50.10420">
    <property type="entry name" value="NagB/RpiA/CoA transferase-like"/>
    <property type="match status" value="1"/>
</dbReference>
<dbReference type="EMBL" id="LN829119">
    <property type="protein sequence ID" value="CPR15135.1"/>
    <property type="molecule type" value="Genomic_DNA"/>
</dbReference>
<keyword evidence="5" id="KW-0479">Metal-binding</keyword>
<dbReference type="GO" id="GO:0035999">
    <property type="term" value="P:tetrahydrofolate interconversion"/>
    <property type="evidence" value="ECO:0007669"/>
    <property type="project" value="TreeGrafter"/>
</dbReference>
<keyword evidence="3 4" id="KW-0067">ATP-binding</keyword>
<keyword evidence="6" id="KW-0436">Ligase</keyword>
<keyword evidence="7" id="KW-1185">Reference proteome</keyword>
<dbReference type="PANTHER" id="PTHR23407">
    <property type="entry name" value="ATPASE INHIBITOR/5-FORMYLTETRAHYDROFOLATE CYCLO-LIGASE"/>
    <property type="match status" value="1"/>
</dbReference>
<dbReference type="RefSeq" id="WP_046475636.1">
    <property type="nucleotide sequence ID" value="NZ_LN829118.1"/>
</dbReference>
<dbReference type="OrthoDB" id="9801938at2"/>
<dbReference type="KEGG" id="fiy:BN1229_v1_0225"/>